<proteinExistence type="predicted"/>
<dbReference type="OrthoDB" id="4731298at2"/>
<evidence type="ECO:0008006" key="3">
    <source>
        <dbReference type="Google" id="ProtNLM"/>
    </source>
</evidence>
<reference evidence="1 2" key="1">
    <citation type="submission" date="2018-12" db="EMBL/GenBank/DDBJ databases">
        <authorList>
            <consortium name="Pathogen Informatics"/>
        </authorList>
    </citation>
    <scope>NUCLEOTIDE SEQUENCE [LARGE SCALE GENOMIC DNA]</scope>
    <source>
        <strain evidence="1 2">NCTC10741</strain>
    </source>
</reference>
<evidence type="ECO:0000313" key="2">
    <source>
        <dbReference type="Proteomes" id="UP000271626"/>
    </source>
</evidence>
<gene>
    <name evidence="1" type="ORF">NCTC10741_01942</name>
</gene>
<accession>A0A3P8MB02</accession>
<dbReference type="EMBL" id="LR131273">
    <property type="protein sequence ID" value="VDR38810.1"/>
    <property type="molecule type" value="Genomic_DNA"/>
</dbReference>
<name>A0A3P8MB02_TSUPA</name>
<evidence type="ECO:0000313" key="1">
    <source>
        <dbReference type="EMBL" id="VDR38810.1"/>
    </source>
</evidence>
<organism evidence="1 2">
    <name type="scientific">Tsukamurella paurometabola</name>
    <name type="common">Corynebacterium paurometabolum</name>
    <dbReference type="NCBI Taxonomy" id="2061"/>
    <lineage>
        <taxon>Bacteria</taxon>
        <taxon>Bacillati</taxon>
        <taxon>Actinomycetota</taxon>
        <taxon>Actinomycetes</taxon>
        <taxon>Mycobacteriales</taxon>
        <taxon>Tsukamurellaceae</taxon>
        <taxon>Tsukamurella</taxon>
    </lineage>
</organism>
<sequence length="180" mass="19640">MTGEISDGVDEEVTIVRPDQVDDHLRAVEAARMRRDGAQWADIADQVGYASPGSAHRAVTRLVRRESVESAAEYREIALARYEWLYGEAVRRIQSADSRALVGSAQMISTALKAQDRIVALLGLAADAGQLAPTVQGREQIDRDVAVIRARLQQLTAGEDTTVETIDVEAEEACNDTDHP</sequence>
<dbReference type="RefSeq" id="WP_126195993.1">
    <property type="nucleotide sequence ID" value="NZ_CP085954.1"/>
</dbReference>
<dbReference type="AlphaFoldDB" id="A0A3P8MB02"/>
<dbReference type="Proteomes" id="UP000271626">
    <property type="component" value="Chromosome"/>
</dbReference>
<protein>
    <recommendedName>
        <fullName evidence="3">Helix-turn-helix DNA binding domain protein</fullName>
    </recommendedName>
</protein>